<reference evidence="7 8" key="1">
    <citation type="submission" date="2018-05" db="EMBL/GenBank/DDBJ databases">
        <title>Leucothrix arctica sp. nov., isolated from Arctic seawater.</title>
        <authorList>
            <person name="Choi A."/>
            <person name="Baek K."/>
        </authorList>
    </citation>
    <scope>NUCLEOTIDE SEQUENCE [LARGE SCALE GENOMIC DNA]</scope>
    <source>
        <strain evidence="7 8">IMCC9719</strain>
    </source>
</reference>
<dbReference type="PANTHER" id="PTHR38776:SF1">
    <property type="entry name" value="MLTA-INTERACTING PROTEIN-RELATED"/>
    <property type="match status" value="1"/>
</dbReference>
<evidence type="ECO:0000256" key="4">
    <source>
        <dbReference type="ARBA" id="ARBA00023136"/>
    </source>
</evidence>
<gene>
    <name evidence="7" type="ORF">DKT75_18120</name>
</gene>
<evidence type="ECO:0000256" key="5">
    <source>
        <dbReference type="ARBA" id="ARBA00023237"/>
    </source>
</evidence>
<dbReference type="Pfam" id="PF06629">
    <property type="entry name" value="MipA"/>
    <property type="match status" value="1"/>
</dbReference>
<evidence type="ECO:0000256" key="6">
    <source>
        <dbReference type="SAM" id="SignalP"/>
    </source>
</evidence>
<keyword evidence="4" id="KW-0472">Membrane</keyword>
<evidence type="ECO:0000256" key="3">
    <source>
        <dbReference type="ARBA" id="ARBA00022729"/>
    </source>
</evidence>
<organism evidence="7 8">
    <name type="scientific">Leucothrix arctica</name>
    <dbReference type="NCBI Taxonomy" id="1481894"/>
    <lineage>
        <taxon>Bacteria</taxon>
        <taxon>Pseudomonadati</taxon>
        <taxon>Pseudomonadota</taxon>
        <taxon>Gammaproteobacteria</taxon>
        <taxon>Thiotrichales</taxon>
        <taxon>Thiotrichaceae</taxon>
        <taxon>Leucothrix</taxon>
    </lineage>
</organism>
<evidence type="ECO:0000256" key="2">
    <source>
        <dbReference type="ARBA" id="ARBA00005722"/>
    </source>
</evidence>
<dbReference type="EMBL" id="QGKL01000042">
    <property type="protein sequence ID" value="PWQ93536.1"/>
    <property type="molecule type" value="Genomic_DNA"/>
</dbReference>
<protein>
    <recommendedName>
        <fullName evidence="9">MipA/OmpV family protein</fullName>
    </recommendedName>
</protein>
<accession>A0A317C4C5</accession>
<dbReference type="RefSeq" id="WP_109825421.1">
    <property type="nucleotide sequence ID" value="NZ_QGKL01000042.1"/>
</dbReference>
<comment type="similarity">
    <text evidence="2">Belongs to the MipA/OmpV family.</text>
</comment>
<feature type="chain" id="PRO_5016341697" description="MipA/OmpV family protein" evidence="6">
    <location>
        <begin position="25"/>
        <end position="260"/>
    </location>
</feature>
<dbReference type="OrthoDB" id="8562138at2"/>
<keyword evidence="8" id="KW-1185">Reference proteome</keyword>
<sequence>MKAFTRKVLILSTIGLLVPMIATAAETEERSRSFGIALDIDNHVQTYIENNENYRGQIFFQYRGEKFNMDKDSASYRFFDRDKFQVEVIAKVPERGHGFADETTITGMDERESSLGLGLRVGYKTAIGLLSLDATKDISNQHDGAEADLRFGPDFYSERAGKARNVEFGVIGGVKWQSDKTVDYYYGVKDTETTADRAAYEGKAAITPYVGVAGQGNITKNLTFNTSAIYMDAPDEITDSPIVDKGHDVQVSAGLTYWFR</sequence>
<evidence type="ECO:0000313" key="7">
    <source>
        <dbReference type="EMBL" id="PWQ93536.1"/>
    </source>
</evidence>
<feature type="signal peptide" evidence="6">
    <location>
        <begin position="1"/>
        <end position="24"/>
    </location>
</feature>
<dbReference type="Proteomes" id="UP000245506">
    <property type="component" value="Unassembled WGS sequence"/>
</dbReference>
<dbReference type="InterPro" id="IPR010583">
    <property type="entry name" value="MipA"/>
</dbReference>
<proteinExistence type="inferred from homology"/>
<dbReference type="GO" id="GO:0009279">
    <property type="term" value="C:cell outer membrane"/>
    <property type="evidence" value="ECO:0007669"/>
    <property type="project" value="UniProtKB-SubCell"/>
</dbReference>
<evidence type="ECO:0000313" key="8">
    <source>
        <dbReference type="Proteomes" id="UP000245506"/>
    </source>
</evidence>
<dbReference type="PANTHER" id="PTHR38776">
    <property type="entry name" value="MLTA-INTERACTING PROTEIN-RELATED"/>
    <property type="match status" value="1"/>
</dbReference>
<dbReference type="AlphaFoldDB" id="A0A317C4C5"/>
<name>A0A317C4C5_9GAMM</name>
<keyword evidence="3 6" id="KW-0732">Signal</keyword>
<keyword evidence="5" id="KW-0998">Cell outer membrane</keyword>
<comment type="subcellular location">
    <subcellularLocation>
        <location evidence="1">Cell outer membrane</location>
    </subcellularLocation>
</comment>
<evidence type="ECO:0000256" key="1">
    <source>
        <dbReference type="ARBA" id="ARBA00004442"/>
    </source>
</evidence>
<comment type="caution">
    <text evidence="7">The sequence shown here is derived from an EMBL/GenBank/DDBJ whole genome shotgun (WGS) entry which is preliminary data.</text>
</comment>
<evidence type="ECO:0008006" key="9">
    <source>
        <dbReference type="Google" id="ProtNLM"/>
    </source>
</evidence>